<dbReference type="EMBL" id="SRLO01000669">
    <property type="protein sequence ID" value="TNN49112.1"/>
    <property type="molecule type" value="Genomic_DNA"/>
</dbReference>
<reference evidence="2 3" key="1">
    <citation type="submission" date="2019-03" db="EMBL/GenBank/DDBJ databases">
        <title>First draft genome of Liparis tanakae, snailfish: a comprehensive survey of snailfish specific genes.</title>
        <authorList>
            <person name="Kim W."/>
            <person name="Song I."/>
            <person name="Jeong J.-H."/>
            <person name="Kim D."/>
            <person name="Kim S."/>
            <person name="Ryu S."/>
            <person name="Song J.Y."/>
            <person name="Lee S.K."/>
        </authorList>
    </citation>
    <scope>NUCLEOTIDE SEQUENCE [LARGE SCALE GENOMIC DNA]</scope>
    <source>
        <tissue evidence="2">Muscle</tissue>
    </source>
</reference>
<evidence type="ECO:0000256" key="1">
    <source>
        <dbReference type="SAM" id="MobiDB-lite"/>
    </source>
</evidence>
<dbReference type="AlphaFoldDB" id="A0A4Z2G9A8"/>
<proteinExistence type="predicted"/>
<evidence type="ECO:0000313" key="3">
    <source>
        <dbReference type="Proteomes" id="UP000314294"/>
    </source>
</evidence>
<organism evidence="2 3">
    <name type="scientific">Liparis tanakae</name>
    <name type="common">Tanaka's snailfish</name>
    <dbReference type="NCBI Taxonomy" id="230148"/>
    <lineage>
        <taxon>Eukaryota</taxon>
        <taxon>Metazoa</taxon>
        <taxon>Chordata</taxon>
        <taxon>Craniata</taxon>
        <taxon>Vertebrata</taxon>
        <taxon>Euteleostomi</taxon>
        <taxon>Actinopterygii</taxon>
        <taxon>Neopterygii</taxon>
        <taxon>Teleostei</taxon>
        <taxon>Neoteleostei</taxon>
        <taxon>Acanthomorphata</taxon>
        <taxon>Eupercaria</taxon>
        <taxon>Perciformes</taxon>
        <taxon>Cottioidei</taxon>
        <taxon>Cottales</taxon>
        <taxon>Liparidae</taxon>
        <taxon>Liparis</taxon>
    </lineage>
</organism>
<gene>
    <name evidence="2" type="ORF">EYF80_040717</name>
</gene>
<comment type="caution">
    <text evidence="2">The sequence shown here is derived from an EMBL/GenBank/DDBJ whole genome shotgun (WGS) entry which is preliminary data.</text>
</comment>
<accession>A0A4Z2G9A8</accession>
<keyword evidence="3" id="KW-1185">Reference proteome</keyword>
<dbReference type="Proteomes" id="UP000314294">
    <property type="component" value="Unassembled WGS sequence"/>
</dbReference>
<sequence>MDRSTVPPGVRSAAARWESRGAEMSAGTLRGDRKEAVRTAVPRESQQEAEVIPVALQPGEDVLHHPQLSLGLRLVLRNRTKPKIIPMRGLQDVGFVDLCRQSLLGKGFLLGPGPQAAPLLQLKSGHLQRTLDAVLQHDGHNAAF</sequence>
<protein>
    <submittedName>
        <fullName evidence="2">Uncharacterized protein</fullName>
    </submittedName>
</protein>
<evidence type="ECO:0000313" key="2">
    <source>
        <dbReference type="EMBL" id="TNN49112.1"/>
    </source>
</evidence>
<name>A0A4Z2G9A8_9TELE</name>
<feature type="region of interest" description="Disordered" evidence="1">
    <location>
        <begin position="1"/>
        <end position="44"/>
    </location>
</feature>